<keyword evidence="1" id="KW-1133">Transmembrane helix</keyword>
<keyword evidence="1" id="KW-0812">Transmembrane</keyword>
<organism evidence="3 4">
    <name type="scientific">Nitrincola nitratireducens</name>
    <dbReference type="NCBI Taxonomy" id="1229521"/>
    <lineage>
        <taxon>Bacteria</taxon>
        <taxon>Pseudomonadati</taxon>
        <taxon>Pseudomonadota</taxon>
        <taxon>Gammaproteobacteria</taxon>
        <taxon>Oceanospirillales</taxon>
        <taxon>Oceanospirillaceae</taxon>
        <taxon>Nitrincola</taxon>
    </lineage>
</organism>
<sequence length="287" mass="32418">MTPFDTFPLLLMSVTFILLGCISILIYKHMRNTARAKRYQTLQLLKSLRVLIADIQKHRGLSNGLLSGDTSLKHSLQQTRSAIAQNTASLQQHKNDTYLVTNERWQGHVDHWQRLKEANEIKPENNLQQHHAMIRNLIFLAEDISNESGITNLPEHTYAHCIWREVMQTAEWAGQARALGTGMAAKASSTPQERIRMRFLCDKIQELSVVAFAILAKQTEEPTNSTTFDLRAAKNAVNQLIVCIQDQLLNNNAPTISAKDYFNQATQTIDVLLDLVDETLTDIEGAI</sequence>
<feature type="transmembrane region" description="Helical" evidence="1">
    <location>
        <begin position="6"/>
        <end position="27"/>
    </location>
</feature>
<dbReference type="STRING" id="1229521.D791_01178"/>
<evidence type="ECO:0000313" key="3">
    <source>
        <dbReference type="EMBL" id="EXJ11805.1"/>
    </source>
</evidence>
<feature type="domain" description="Nitrate/nitrite sensing protein" evidence="2">
    <location>
        <begin position="51"/>
        <end position="283"/>
    </location>
</feature>
<evidence type="ECO:0000259" key="2">
    <source>
        <dbReference type="Pfam" id="PF08376"/>
    </source>
</evidence>
<dbReference type="AlphaFoldDB" id="W9VMT9"/>
<evidence type="ECO:0000256" key="1">
    <source>
        <dbReference type="SAM" id="Phobius"/>
    </source>
</evidence>
<dbReference type="InterPro" id="IPR013587">
    <property type="entry name" value="Nitrate/nitrite_sensing"/>
</dbReference>
<dbReference type="Pfam" id="PF08376">
    <property type="entry name" value="NIT"/>
    <property type="match status" value="1"/>
</dbReference>
<dbReference type="RefSeq" id="WP_036508818.1">
    <property type="nucleotide sequence ID" value="NZ_AONB01000004.1"/>
</dbReference>
<evidence type="ECO:0000313" key="4">
    <source>
        <dbReference type="Proteomes" id="UP000019464"/>
    </source>
</evidence>
<dbReference type="OrthoDB" id="9180266at2"/>
<protein>
    <submittedName>
        <fullName evidence="3">Nitrate and nitrite sensing</fullName>
    </submittedName>
</protein>
<reference evidence="4" key="1">
    <citation type="submission" date="2012-11" db="EMBL/GenBank/DDBJ databases">
        <authorList>
            <person name="Singh A."/>
            <person name="Pinnaka A.K."/>
            <person name="Vaidya B."/>
        </authorList>
    </citation>
    <scope>NUCLEOTIDE SEQUENCE [LARGE SCALE GENOMIC DNA]</scope>
    <source>
        <strain evidence="4">AK23</strain>
    </source>
</reference>
<accession>W9VMT9</accession>
<dbReference type="EMBL" id="AONB01000004">
    <property type="protein sequence ID" value="EXJ11805.1"/>
    <property type="molecule type" value="Genomic_DNA"/>
</dbReference>
<gene>
    <name evidence="3" type="ORF">D791_01178</name>
</gene>
<comment type="caution">
    <text evidence="3">The sequence shown here is derived from an EMBL/GenBank/DDBJ whole genome shotgun (WGS) entry which is preliminary data.</text>
</comment>
<dbReference type="PATRIC" id="fig|1229521.3.peg.1183"/>
<keyword evidence="1" id="KW-0472">Membrane</keyword>
<keyword evidence="4" id="KW-1185">Reference proteome</keyword>
<name>W9VMT9_9GAMM</name>
<proteinExistence type="predicted"/>
<dbReference type="Proteomes" id="UP000019464">
    <property type="component" value="Unassembled WGS sequence"/>
</dbReference>
<reference evidence="3 4" key="2">
    <citation type="journal article" date="2015" name="Syst. Appl. Microbiol.">
        <title>Nitrincola nitratireducens sp. nov. isolated from a haloalkaline crater lake.</title>
        <authorList>
            <person name="Singh A."/>
            <person name="Vaidya B."/>
            <person name="Tanuku N.R."/>
            <person name="Pinnaka A.K."/>
        </authorList>
    </citation>
    <scope>NUCLEOTIDE SEQUENCE [LARGE SCALE GENOMIC DNA]</scope>
    <source>
        <strain evidence="3 4">AK23</strain>
    </source>
</reference>